<feature type="signal peptide" evidence="3">
    <location>
        <begin position="1"/>
        <end position="20"/>
    </location>
</feature>
<keyword evidence="2" id="KW-0325">Glycoprotein</keyword>
<sequence>MTAFTLPAFVLVLAYGICSAALSCYQCEGSESDCPANLNDAAVSDFKLIECHGLLASICTKVSIQLANGNNYSSRNCGPANIQTNSSETFCEFIKSIYSPLISESILDEFSCAACTESKCNV</sequence>
<proteinExistence type="evidence at transcript level"/>
<evidence type="ECO:0000256" key="1">
    <source>
        <dbReference type="ARBA" id="ARBA00022729"/>
    </source>
</evidence>
<organism evidence="4">
    <name type="scientific">Dendroctonus ponderosae</name>
    <name type="common">Mountain pine beetle</name>
    <dbReference type="NCBI Taxonomy" id="77166"/>
    <lineage>
        <taxon>Eukaryota</taxon>
        <taxon>Metazoa</taxon>
        <taxon>Ecdysozoa</taxon>
        <taxon>Arthropoda</taxon>
        <taxon>Hexapoda</taxon>
        <taxon>Insecta</taxon>
        <taxon>Pterygota</taxon>
        <taxon>Neoptera</taxon>
        <taxon>Endopterygota</taxon>
        <taxon>Coleoptera</taxon>
        <taxon>Polyphaga</taxon>
        <taxon>Cucujiformia</taxon>
        <taxon>Curculionidae</taxon>
        <taxon>Scolytinae</taxon>
        <taxon>Dendroctonus</taxon>
    </lineage>
</organism>
<keyword evidence="1 3" id="KW-0732">Signal</keyword>
<evidence type="ECO:0000313" key="4">
    <source>
        <dbReference type="EMBL" id="AEE63115.1"/>
    </source>
</evidence>
<dbReference type="InterPro" id="IPR031424">
    <property type="entry name" value="QVR-like"/>
</dbReference>
<evidence type="ECO:0000256" key="3">
    <source>
        <dbReference type="SAM" id="SignalP"/>
    </source>
</evidence>
<dbReference type="GO" id="GO:0030431">
    <property type="term" value="P:sleep"/>
    <property type="evidence" value="ECO:0007669"/>
    <property type="project" value="InterPro"/>
</dbReference>
<dbReference type="AlphaFoldDB" id="J3JY30"/>
<evidence type="ECO:0008006" key="5">
    <source>
        <dbReference type="Google" id="ProtNLM"/>
    </source>
</evidence>
<dbReference type="GO" id="GO:0032222">
    <property type="term" value="P:regulation of synaptic transmission, cholinergic"/>
    <property type="evidence" value="ECO:0007669"/>
    <property type="project" value="InterPro"/>
</dbReference>
<dbReference type="Pfam" id="PF17064">
    <property type="entry name" value="QVR"/>
    <property type="match status" value="1"/>
</dbReference>
<name>J3JY30_DENPD</name>
<reference evidence="4" key="1">
    <citation type="journal article" date="2012" name="Insect Biochem. Mol. Biol.">
        <title>Transcriptome and full-length cDNA resources for the mountain pine beetle, Dendroctonus ponderosae Hopkins, a major insect pest of pine forests.</title>
        <authorList>
            <person name="Keeling C.I."/>
            <person name="Henderson H."/>
            <person name="Li M."/>
            <person name="Yuen M."/>
            <person name="Clark E.L."/>
            <person name="Fraser J.D."/>
            <person name="Huber D.P."/>
            <person name="Liao N.Y."/>
            <person name="Roderick Docking T."/>
            <person name="Birol I."/>
            <person name="Chan S.K."/>
            <person name="Taylor G.A."/>
            <person name="Palmquist D."/>
            <person name="Jones S.J."/>
            <person name="Bohlmann J."/>
        </authorList>
    </citation>
    <scope>NUCLEOTIDE SEQUENCE</scope>
    <source>
        <tissue evidence="4">Midgut and adhering fatbody of emerged adults of both sexes after feeding on lodgepole pine for up to 64 h</tissue>
    </source>
</reference>
<accession>J3JY30</accession>
<dbReference type="EMBL" id="BT128154">
    <property type="protein sequence ID" value="AEE63115.1"/>
    <property type="molecule type" value="mRNA"/>
</dbReference>
<feature type="chain" id="PRO_5003772405" description="Protein sleepless" evidence="3">
    <location>
        <begin position="21"/>
        <end position="122"/>
    </location>
</feature>
<protein>
    <recommendedName>
        <fullName evidence="5">Protein sleepless</fullName>
    </recommendedName>
</protein>
<evidence type="ECO:0000256" key="2">
    <source>
        <dbReference type="ARBA" id="ARBA00023180"/>
    </source>
</evidence>